<dbReference type="EMBL" id="KI693545">
    <property type="protein sequence ID" value="ETM43842.1"/>
    <property type="molecule type" value="Genomic_DNA"/>
</dbReference>
<evidence type="ECO:0000313" key="1">
    <source>
        <dbReference type="EMBL" id="ETM43842.1"/>
    </source>
</evidence>
<proteinExistence type="predicted"/>
<gene>
    <name evidence="1" type="ORF">L914_10839</name>
</gene>
<protein>
    <submittedName>
        <fullName evidence="1">Uncharacterized protein</fullName>
    </submittedName>
</protein>
<sequence length="36" mass="4347">MSSCYSAVVFEWQRALFEFSIRLPRPKHHVSRRLIV</sequence>
<reference evidence="1" key="1">
    <citation type="submission" date="2013-11" db="EMBL/GenBank/DDBJ databases">
        <title>The Genome Sequence of Phytophthora parasitica IAC_01/95.</title>
        <authorList>
            <consortium name="The Broad Institute Genomics Platform"/>
            <person name="Russ C."/>
            <person name="Tyler B."/>
            <person name="Panabieres F."/>
            <person name="Shan W."/>
            <person name="Tripathy S."/>
            <person name="Grunwald N."/>
            <person name="Machado M."/>
            <person name="Johnson C.S."/>
            <person name="Arredondo F."/>
            <person name="Hong C."/>
            <person name="Coffey M."/>
            <person name="Young S.K."/>
            <person name="Zeng Q."/>
            <person name="Gargeya S."/>
            <person name="Fitzgerald M."/>
            <person name="Abouelleil A."/>
            <person name="Alvarado L."/>
            <person name="Chapman S.B."/>
            <person name="Gainer-Dewar J."/>
            <person name="Goldberg J."/>
            <person name="Griggs A."/>
            <person name="Gujja S."/>
            <person name="Hansen M."/>
            <person name="Howarth C."/>
            <person name="Imamovic A."/>
            <person name="Ireland A."/>
            <person name="Larimer J."/>
            <person name="McCowan C."/>
            <person name="Murphy C."/>
            <person name="Pearson M."/>
            <person name="Poon T.W."/>
            <person name="Priest M."/>
            <person name="Roberts A."/>
            <person name="Saif S."/>
            <person name="Shea T."/>
            <person name="Sykes S."/>
            <person name="Wortman J."/>
            <person name="Nusbaum C."/>
            <person name="Birren B."/>
        </authorList>
    </citation>
    <scope>NUCLEOTIDE SEQUENCE [LARGE SCALE GENOMIC DNA]</scope>
    <source>
        <strain evidence="1">IAC_01/95</strain>
    </source>
</reference>
<name>W2N591_PHYNI</name>
<accession>W2N591</accession>
<organism evidence="1">
    <name type="scientific">Phytophthora nicotianae</name>
    <name type="common">Potato buckeye rot agent</name>
    <name type="synonym">Phytophthora parasitica</name>
    <dbReference type="NCBI Taxonomy" id="4792"/>
    <lineage>
        <taxon>Eukaryota</taxon>
        <taxon>Sar</taxon>
        <taxon>Stramenopiles</taxon>
        <taxon>Oomycota</taxon>
        <taxon>Peronosporomycetes</taxon>
        <taxon>Peronosporales</taxon>
        <taxon>Peronosporaceae</taxon>
        <taxon>Phytophthora</taxon>
    </lineage>
</organism>
<dbReference type="AlphaFoldDB" id="W2N591"/>
<dbReference type="Proteomes" id="UP000054532">
    <property type="component" value="Unassembled WGS sequence"/>
</dbReference>